<proteinExistence type="predicted"/>
<sequence>MAEVHRPGTVLTVREVLHGAEWASWDERVVADDGTVLATVLADGTPMTFPPHPVPHPWGRHAAWTATSVLKLRREGDWYSVWRFFDTDGVPVRWYVNFETPAVRAPGAVEVNDLQLDVVIDPDGSWHWKDVHHLAPSLASGRISHDELLATLAAAAEVADLLERDDRWWAPWDGWTLADGTL</sequence>
<reference evidence="3 4" key="1">
    <citation type="submission" date="2024-09" db="EMBL/GenBank/DDBJ databases">
        <authorList>
            <person name="Sun Q."/>
            <person name="Mori K."/>
        </authorList>
    </citation>
    <scope>NUCLEOTIDE SEQUENCE [LARGE SCALE GENOMIC DNA]</scope>
    <source>
        <strain evidence="3 4">CCM 8654</strain>
    </source>
</reference>
<accession>A0ABV6E047</accession>
<keyword evidence="4" id="KW-1185">Reference proteome</keyword>
<dbReference type="PANTHER" id="PTHR39159:SF1">
    <property type="entry name" value="UPF0374 PROTEIN YGAC"/>
    <property type="match status" value="1"/>
</dbReference>
<evidence type="ECO:0000256" key="1">
    <source>
        <dbReference type="ARBA" id="ARBA00022801"/>
    </source>
</evidence>
<dbReference type="SUPFAM" id="SSF159234">
    <property type="entry name" value="FomD-like"/>
    <property type="match status" value="1"/>
</dbReference>
<evidence type="ECO:0000313" key="4">
    <source>
        <dbReference type="Proteomes" id="UP001589698"/>
    </source>
</evidence>
<gene>
    <name evidence="3" type="ORF">ACFFJG_07650</name>
</gene>
<organism evidence="3 4">
    <name type="scientific">Nocardioides zeicaulis</name>
    <dbReference type="NCBI Taxonomy" id="1776857"/>
    <lineage>
        <taxon>Bacteria</taxon>
        <taxon>Bacillati</taxon>
        <taxon>Actinomycetota</taxon>
        <taxon>Actinomycetes</taxon>
        <taxon>Propionibacteriales</taxon>
        <taxon>Nocardioidaceae</taxon>
        <taxon>Nocardioides</taxon>
    </lineage>
</organism>
<protein>
    <submittedName>
        <fullName evidence="3">DUF402 domain-containing protein</fullName>
    </submittedName>
</protein>
<evidence type="ECO:0000259" key="2">
    <source>
        <dbReference type="Pfam" id="PF04167"/>
    </source>
</evidence>
<dbReference type="InterPro" id="IPR035930">
    <property type="entry name" value="FomD-like_sf"/>
</dbReference>
<keyword evidence="1" id="KW-0378">Hydrolase</keyword>
<dbReference type="InterPro" id="IPR050212">
    <property type="entry name" value="Ntdp-like"/>
</dbReference>
<name>A0ABV6E047_9ACTN</name>
<feature type="domain" description="DUF402" evidence="2">
    <location>
        <begin position="57"/>
        <end position="165"/>
    </location>
</feature>
<dbReference type="Pfam" id="PF04167">
    <property type="entry name" value="DUF402"/>
    <property type="match status" value="1"/>
</dbReference>
<dbReference type="RefSeq" id="WP_378518002.1">
    <property type="nucleotide sequence ID" value="NZ_CBCSDI010000027.1"/>
</dbReference>
<dbReference type="PANTHER" id="PTHR39159">
    <property type="match status" value="1"/>
</dbReference>
<dbReference type="Proteomes" id="UP001589698">
    <property type="component" value="Unassembled WGS sequence"/>
</dbReference>
<dbReference type="Gene3D" id="2.40.380.10">
    <property type="entry name" value="FomD-like"/>
    <property type="match status" value="1"/>
</dbReference>
<comment type="caution">
    <text evidence="3">The sequence shown here is derived from an EMBL/GenBank/DDBJ whole genome shotgun (WGS) entry which is preliminary data.</text>
</comment>
<dbReference type="InterPro" id="IPR007295">
    <property type="entry name" value="DUF402"/>
</dbReference>
<dbReference type="EMBL" id="JBHLXH010000001">
    <property type="protein sequence ID" value="MFC0222349.1"/>
    <property type="molecule type" value="Genomic_DNA"/>
</dbReference>
<evidence type="ECO:0000313" key="3">
    <source>
        <dbReference type="EMBL" id="MFC0222349.1"/>
    </source>
</evidence>